<dbReference type="Proteomes" id="UP001153365">
    <property type="component" value="Unassembled WGS sequence"/>
</dbReference>
<feature type="compositionally biased region" description="Low complexity" evidence="1">
    <location>
        <begin position="280"/>
        <end position="294"/>
    </location>
</feature>
<evidence type="ECO:0000313" key="2">
    <source>
        <dbReference type="EMBL" id="CAH7670395.1"/>
    </source>
</evidence>
<sequence length="335" mass="36632">MDSLHQQIHPPILQPNLLENHSHQNQQLYHHHQHHHQLQQHQRLLRATTPSSSVNSNLHRVNQSISSNSLSIPYAYHQNQRAPSPSFTSQPRDSQPISSTLPPSHSTSQLLANDKSSQPVVSVIGTSTSLTRPRLVDHLLTAPGFCFARSLSAHSSPLGTVRKLSDFPRSIHQNQLRPIVTTNRHVTIKTPEPTSPKITPSEISPSEIKPLNDSDQICLATSSDSQLKPQPEADLGLKITSETSASCERLNDSGQSASSQPAQPPHPQLPSSAESNYMRPSQPSSIAPSQPKPKSWADLLRKNSKTATANESSIFATSQPSGSIQSSINGFWLIS</sequence>
<proteinExistence type="predicted"/>
<feature type="region of interest" description="Disordered" evidence="1">
    <location>
        <begin position="26"/>
        <end position="56"/>
    </location>
</feature>
<dbReference type="AlphaFoldDB" id="A0AAV0APQ1"/>
<reference evidence="2" key="1">
    <citation type="submission" date="2022-06" db="EMBL/GenBank/DDBJ databases">
        <authorList>
            <consortium name="SYNGENTA / RWTH Aachen University"/>
        </authorList>
    </citation>
    <scope>NUCLEOTIDE SEQUENCE</scope>
</reference>
<gene>
    <name evidence="2" type="ORF">PPACK8108_LOCUS5098</name>
</gene>
<keyword evidence="3" id="KW-1185">Reference proteome</keyword>
<feature type="region of interest" description="Disordered" evidence="1">
    <location>
        <begin position="79"/>
        <end position="119"/>
    </location>
</feature>
<organism evidence="2 3">
    <name type="scientific">Phakopsora pachyrhizi</name>
    <name type="common">Asian soybean rust disease fungus</name>
    <dbReference type="NCBI Taxonomy" id="170000"/>
    <lineage>
        <taxon>Eukaryota</taxon>
        <taxon>Fungi</taxon>
        <taxon>Dikarya</taxon>
        <taxon>Basidiomycota</taxon>
        <taxon>Pucciniomycotina</taxon>
        <taxon>Pucciniomycetes</taxon>
        <taxon>Pucciniales</taxon>
        <taxon>Phakopsoraceae</taxon>
        <taxon>Phakopsora</taxon>
    </lineage>
</organism>
<feature type="region of interest" description="Disordered" evidence="1">
    <location>
        <begin position="247"/>
        <end position="324"/>
    </location>
</feature>
<feature type="region of interest" description="Disordered" evidence="1">
    <location>
        <begin position="189"/>
        <end position="210"/>
    </location>
</feature>
<name>A0AAV0APQ1_PHAPC</name>
<dbReference type="EMBL" id="CALTRL010000982">
    <property type="protein sequence ID" value="CAH7670395.1"/>
    <property type="molecule type" value="Genomic_DNA"/>
</dbReference>
<comment type="caution">
    <text evidence="2">The sequence shown here is derived from an EMBL/GenBank/DDBJ whole genome shotgun (WGS) entry which is preliminary data.</text>
</comment>
<accession>A0AAV0APQ1</accession>
<feature type="compositionally biased region" description="Basic residues" evidence="1">
    <location>
        <begin position="29"/>
        <end position="38"/>
    </location>
</feature>
<protein>
    <submittedName>
        <fullName evidence="2">Uncharacterized protein</fullName>
    </submittedName>
</protein>
<evidence type="ECO:0000256" key="1">
    <source>
        <dbReference type="SAM" id="MobiDB-lite"/>
    </source>
</evidence>
<feature type="compositionally biased region" description="Polar residues" evidence="1">
    <location>
        <begin position="305"/>
        <end position="324"/>
    </location>
</feature>
<evidence type="ECO:0000313" key="3">
    <source>
        <dbReference type="Proteomes" id="UP001153365"/>
    </source>
</evidence>